<keyword evidence="2" id="KW-1185">Reference proteome</keyword>
<evidence type="ECO:0008006" key="3">
    <source>
        <dbReference type="Google" id="ProtNLM"/>
    </source>
</evidence>
<proteinExistence type="predicted"/>
<evidence type="ECO:0000313" key="1">
    <source>
        <dbReference type="EMBL" id="KOS38377.1"/>
    </source>
</evidence>
<organism evidence="1 2">
    <name type="scientific">Penicillium nordicum</name>
    <dbReference type="NCBI Taxonomy" id="229535"/>
    <lineage>
        <taxon>Eukaryota</taxon>
        <taxon>Fungi</taxon>
        <taxon>Dikarya</taxon>
        <taxon>Ascomycota</taxon>
        <taxon>Pezizomycotina</taxon>
        <taxon>Eurotiomycetes</taxon>
        <taxon>Eurotiomycetidae</taxon>
        <taxon>Eurotiales</taxon>
        <taxon>Aspergillaceae</taxon>
        <taxon>Penicillium</taxon>
    </lineage>
</organism>
<dbReference type="STRING" id="229535.A0A0M8NVV2"/>
<gene>
    <name evidence="1" type="ORF">ACN38_g10803</name>
</gene>
<reference evidence="1 2" key="1">
    <citation type="submission" date="2015-08" db="EMBL/GenBank/DDBJ databases">
        <title>Genome sequencing of Penicillium nordicum.</title>
        <authorList>
            <person name="Nguyen H.D."/>
            <person name="Seifert K.A."/>
        </authorList>
    </citation>
    <scope>NUCLEOTIDE SEQUENCE [LARGE SCALE GENOMIC DNA]</scope>
    <source>
        <strain evidence="1 2">DAOMC 185683</strain>
    </source>
</reference>
<dbReference type="OrthoDB" id="3645574at2759"/>
<comment type="caution">
    <text evidence="1">The sequence shown here is derived from an EMBL/GenBank/DDBJ whole genome shotgun (WGS) entry which is preliminary data.</text>
</comment>
<protein>
    <recommendedName>
        <fullName evidence="3">Aminoglycoside phosphotransferase domain-containing protein</fullName>
    </recommendedName>
</protein>
<dbReference type="Proteomes" id="UP000037696">
    <property type="component" value="Unassembled WGS sequence"/>
</dbReference>
<evidence type="ECO:0000313" key="2">
    <source>
        <dbReference type="Proteomes" id="UP000037696"/>
    </source>
</evidence>
<dbReference type="AlphaFoldDB" id="A0A0M8NVV2"/>
<sequence>MDDEEDGRAQIANLSIIRALLPHFADREFRQGPFFYKLTDLHLSNIFVDNQWHIKYLVDLEWACSLPSETLRPPYWLTGRPADNILSENLNIFSKAYDEFMEIFEEEERRYPPLFNVCSYRTNIMRKGWKIGNFWYFQALDSPKGLFNIFHDHIQPKFAMSQSADPSDFSRIVSEYWAVDTNDVMADKLKDKEMYEQELRLRFQNGSDGT</sequence>
<dbReference type="EMBL" id="LHQQ01000255">
    <property type="protein sequence ID" value="KOS38377.1"/>
    <property type="molecule type" value="Genomic_DNA"/>
</dbReference>
<accession>A0A0M8NVV2</accession>
<name>A0A0M8NVV2_9EURO</name>